<reference evidence="1" key="1">
    <citation type="submission" date="2014-11" db="EMBL/GenBank/DDBJ databases">
        <authorList>
            <person name="Amaro Gonzalez C."/>
        </authorList>
    </citation>
    <scope>NUCLEOTIDE SEQUENCE</scope>
</reference>
<reference evidence="1" key="2">
    <citation type="journal article" date="2015" name="Fish Shellfish Immunol.">
        <title>Early steps in the European eel (Anguilla anguilla)-Vibrio vulnificus interaction in the gills: Role of the RtxA13 toxin.</title>
        <authorList>
            <person name="Callol A."/>
            <person name="Pajuelo D."/>
            <person name="Ebbesson L."/>
            <person name="Teles M."/>
            <person name="MacKenzie S."/>
            <person name="Amaro C."/>
        </authorList>
    </citation>
    <scope>NUCLEOTIDE SEQUENCE</scope>
</reference>
<dbReference type="EMBL" id="GBXM01058302">
    <property type="protein sequence ID" value="JAH50275.1"/>
    <property type="molecule type" value="Transcribed_RNA"/>
</dbReference>
<dbReference type="AlphaFoldDB" id="A0A0E9TBM3"/>
<protein>
    <submittedName>
        <fullName evidence="1">Uncharacterized protein</fullName>
    </submittedName>
</protein>
<accession>A0A0E9TBM3</accession>
<evidence type="ECO:0000313" key="1">
    <source>
        <dbReference type="EMBL" id="JAH50275.1"/>
    </source>
</evidence>
<sequence length="34" mass="3808">MTPSIARQVLATRRLVYYNMQSENCFNAGCLGTV</sequence>
<proteinExistence type="predicted"/>
<name>A0A0E9TBM3_ANGAN</name>
<organism evidence="1">
    <name type="scientific">Anguilla anguilla</name>
    <name type="common">European freshwater eel</name>
    <name type="synonym">Muraena anguilla</name>
    <dbReference type="NCBI Taxonomy" id="7936"/>
    <lineage>
        <taxon>Eukaryota</taxon>
        <taxon>Metazoa</taxon>
        <taxon>Chordata</taxon>
        <taxon>Craniata</taxon>
        <taxon>Vertebrata</taxon>
        <taxon>Euteleostomi</taxon>
        <taxon>Actinopterygii</taxon>
        <taxon>Neopterygii</taxon>
        <taxon>Teleostei</taxon>
        <taxon>Anguilliformes</taxon>
        <taxon>Anguillidae</taxon>
        <taxon>Anguilla</taxon>
    </lineage>
</organism>